<dbReference type="InterPro" id="IPR025420">
    <property type="entry name" value="DUF4143"/>
</dbReference>
<gene>
    <name evidence="3" type="ORF">EV196_103249</name>
</gene>
<keyword evidence="4" id="KW-1185">Reference proteome</keyword>
<sequence>MALKRHLIDQLHKWKSKPNRKPLILRGARQVGKTTLVNEFAKTYKHRLYLNLEKKADSQYFDQTDDVNTIIESLLISNNIVSNDISETLLFIDEIQEQPKAIQLLRYFFEDIPELHVIAAGSLLEFALKDVKSFPVGRVEFLYLYPFNFIEYLEAIEHQTGLNELKNIPVKPVAHSTLLSLFNNYTIIGGMPEVVNQFIKNQSVADLSSIYGSIWSSYISDSEKYASNNTEKNVIKHIMSTAAYTIDERIKFQNFGNSNYRSREVGEAMRNLHQAKVIQLIYPTTATEVPIVPDLKKSPRLQFLDTGILNHILSISAEMLVMEDLSHSYKGAIIPHIVTQELISIQVNTFELPNFWVREKKQASSEVDLVYAMEGKVIPIEIKSGSTGSLKSLHQFIERTNHPYAVRIYAGEFSIQETRTPSGVPYLLMNLPYYLGSLIPQYISYFIKNHQLS</sequence>
<dbReference type="OrthoDB" id="9801840at2"/>
<reference evidence="3 4" key="1">
    <citation type="submission" date="2019-03" db="EMBL/GenBank/DDBJ databases">
        <title>Genomic Encyclopedia of Type Strains, Phase IV (KMG-IV): sequencing the most valuable type-strain genomes for metagenomic binning, comparative biology and taxonomic classification.</title>
        <authorList>
            <person name="Goeker M."/>
        </authorList>
    </citation>
    <scope>NUCLEOTIDE SEQUENCE [LARGE SCALE GENOMIC DNA]</scope>
    <source>
        <strain evidence="3 4">DSM 18792</strain>
    </source>
</reference>
<dbReference type="EMBL" id="SLUP01000003">
    <property type="protein sequence ID" value="TCL66830.1"/>
    <property type="molecule type" value="Genomic_DNA"/>
</dbReference>
<name>A0A4R1RLS1_9FLAO</name>
<dbReference type="Pfam" id="PF13173">
    <property type="entry name" value="AAA_14"/>
    <property type="match status" value="1"/>
</dbReference>
<dbReference type="AlphaFoldDB" id="A0A4R1RLS1"/>
<proteinExistence type="predicted"/>
<dbReference type="SUPFAM" id="SSF52540">
    <property type="entry name" value="P-loop containing nucleoside triphosphate hydrolases"/>
    <property type="match status" value="1"/>
</dbReference>
<protein>
    <recommendedName>
        <fullName evidence="5">AAA+ ATPase domain-containing protein</fullName>
    </recommendedName>
</protein>
<dbReference type="Gene3D" id="3.40.50.300">
    <property type="entry name" value="P-loop containing nucleotide triphosphate hydrolases"/>
    <property type="match status" value="1"/>
</dbReference>
<dbReference type="InterPro" id="IPR027417">
    <property type="entry name" value="P-loop_NTPase"/>
</dbReference>
<feature type="domain" description="DUF4143" evidence="2">
    <location>
        <begin position="221"/>
        <end position="385"/>
    </location>
</feature>
<dbReference type="InterPro" id="IPR041682">
    <property type="entry name" value="AAA_14"/>
</dbReference>
<accession>A0A4R1RLS1</accession>
<organism evidence="3 4">
    <name type="scientific">Mariniflexile fucanivorans</name>
    <dbReference type="NCBI Taxonomy" id="264023"/>
    <lineage>
        <taxon>Bacteria</taxon>
        <taxon>Pseudomonadati</taxon>
        <taxon>Bacteroidota</taxon>
        <taxon>Flavobacteriia</taxon>
        <taxon>Flavobacteriales</taxon>
        <taxon>Flavobacteriaceae</taxon>
        <taxon>Mariniflexile</taxon>
    </lineage>
</organism>
<dbReference type="Pfam" id="PF13635">
    <property type="entry name" value="DUF4143"/>
    <property type="match status" value="1"/>
</dbReference>
<evidence type="ECO:0000259" key="1">
    <source>
        <dbReference type="Pfam" id="PF13173"/>
    </source>
</evidence>
<comment type="caution">
    <text evidence="3">The sequence shown here is derived from an EMBL/GenBank/DDBJ whole genome shotgun (WGS) entry which is preliminary data.</text>
</comment>
<evidence type="ECO:0000313" key="3">
    <source>
        <dbReference type="EMBL" id="TCL66830.1"/>
    </source>
</evidence>
<dbReference type="RefSeq" id="WP_132217086.1">
    <property type="nucleotide sequence ID" value="NZ_OX156936.1"/>
</dbReference>
<evidence type="ECO:0000259" key="2">
    <source>
        <dbReference type="Pfam" id="PF13635"/>
    </source>
</evidence>
<evidence type="ECO:0000313" key="4">
    <source>
        <dbReference type="Proteomes" id="UP000295455"/>
    </source>
</evidence>
<dbReference type="Proteomes" id="UP000295455">
    <property type="component" value="Unassembled WGS sequence"/>
</dbReference>
<feature type="domain" description="AAA" evidence="1">
    <location>
        <begin position="19"/>
        <end position="153"/>
    </location>
</feature>
<evidence type="ECO:0008006" key="5">
    <source>
        <dbReference type="Google" id="ProtNLM"/>
    </source>
</evidence>
<dbReference type="PANTHER" id="PTHR33295:SF7">
    <property type="entry name" value="ATPASE"/>
    <property type="match status" value="1"/>
</dbReference>
<dbReference type="PANTHER" id="PTHR33295">
    <property type="entry name" value="ATPASE"/>
    <property type="match status" value="1"/>
</dbReference>